<dbReference type="Proteomes" id="UP000234468">
    <property type="component" value="Unassembled WGS sequence"/>
</dbReference>
<evidence type="ECO:0000313" key="2">
    <source>
        <dbReference type="EMBL" id="PKX84115.1"/>
    </source>
</evidence>
<protein>
    <recommendedName>
        <fullName evidence="1">VOC domain-containing protein</fullName>
    </recommendedName>
</protein>
<evidence type="ECO:0000313" key="3">
    <source>
        <dbReference type="Proteomes" id="UP000234468"/>
    </source>
</evidence>
<dbReference type="InterPro" id="IPR037523">
    <property type="entry name" value="VOC_core"/>
</dbReference>
<dbReference type="RefSeq" id="WP_048259530.1">
    <property type="nucleotide sequence ID" value="NZ_AODU01000010.1"/>
</dbReference>
<comment type="caution">
    <text evidence="2">The sequence shown here is derived from an EMBL/GenBank/DDBJ whole genome shotgun (WGS) entry which is preliminary data.</text>
</comment>
<sequence>MEIAKIDHIHVYVEDIQQAEHWYNEVLGFSRDNALYFWFEQGGPLVISNNGASLSLFLRTSQHPGHTMAFGVGGSAFIELIPTLKDKKIPFTISDHDVSMSVYFCDLSDNKIEVTSYEYLHAKQILENFA</sequence>
<dbReference type="EMBL" id="LXFV01000059">
    <property type="protein sequence ID" value="PKX84115.1"/>
    <property type="molecule type" value="Genomic_DNA"/>
</dbReference>
<dbReference type="Pfam" id="PF00903">
    <property type="entry name" value="Glyoxalase"/>
    <property type="match status" value="1"/>
</dbReference>
<proteinExistence type="predicted"/>
<dbReference type="CDD" id="cd06587">
    <property type="entry name" value="VOC"/>
    <property type="match status" value="1"/>
</dbReference>
<reference evidence="2 3" key="1">
    <citation type="submission" date="2016-04" db="EMBL/GenBank/DDBJ databases">
        <title>New species of Pectobacterium.</title>
        <authorList>
            <person name="Waleron M."/>
            <person name="Misztak A.E."/>
            <person name="Waleron K."/>
        </authorList>
    </citation>
    <scope>NUCLEOTIDE SEQUENCE [LARGE SCALE GENOMIC DNA]</scope>
    <source>
        <strain evidence="2 3">IFB5232</strain>
    </source>
</reference>
<name>A0ABX4S0T7_9GAMM</name>
<dbReference type="InterPro" id="IPR004360">
    <property type="entry name" value="Glyas_Fos-R_dOase_dom"/>
</dbReference>
<gene>
    <name evidence="2" type="ORF">A0G03_04420</name>
</gene>
<dbReference type="PROSITE" id="PS51819">
    <property type="entry name" value="VOC"/>
    <property type="match status" value="1"/>
</dbReference>
<feature type="domain" description="VOC" evidence="1">
    <location>
        <begin position="5"/>
        <end position="117"/>
    </location>
</feature>
<organism evidence="2 3">
    <name type="scientific">Pectobacterium peruviense</name>
    <dbReference type="NCBI Taxonomy" id="2066479"/>
    <lineage>
        <taxon>Bacteria</taxon>
        <taxon>Pseudomonadati</taxon>
        <taxon>Pseudomonadota</taxon>
        <taxon>Gammaproteobacteria</taxon>
        <taxon>Enterobacterales</taxon>
        <taxon>Pectobacteriaceae</taxon>
        <taxon>Pectobacterium</taxon>
    </lineage>
</organism>
<dbReference type="Gene3D" id="3.10.180.10">
    <property type="entry name" value="2,3-Dihydroxybiphenyl 1,2-Dioxygenase, domain 1"/>
    <property type="match status" value="1"/>
</dbReference>
<evidence type="ECO:0000259" key="1">
    <source>
        <dbReference type="PROSITE" id="PS51819"/>
    </source>
</evidence>
<keyword evidence="3" id="KW-1185">Reference proteome</keyword>
<dbReference type="SUPFAM" id="SSF54593">
    <property type="entry name" value="Glyoxalase/Bleomycin resistance protein/Dihydroxybiphenyl dioxygenase"/>
    <property type="match status" value="1"/>
</dbReference>
<dbReference type="InterPro" id="IPR029068">
    <property type="entry name" value="Glyas_Bleomycin-R_OHBP_Dase"/>
</dbReference>
<accession>A0ABX4S0T7</accession>